<feature type="transmembrane region" description="Helical" evidence="1">
    <location>
        <begin position="105"/>
        <end position="121"/>
    </location>
</feature>
<feature type="transmembrane region" description="Helical" evidence="1">
    <location>
        <begin position="128"/>
        <end position="146"/>
    </location>
</feature>
<keyword evidence="1" id="KW-1133">Transmembrane helix</keyword>
<comment type="caution">
    <text evidence="3">The sequence shown here is derived from an EMBL/GenBank/DDBJ whole genome shotgun (WGS) entry which is preliminary data.</text>
</comment>
<dbReference type="Proteomes" id="UP000261828">
    <property type="component" value="Unassembled WGS sequence"/>
</dbReference>
<evidence type="ECO:0000256" key="1">
    <source>
        <dbReference type="SAM" id="Phobius"/>
    </source>
</evidence>
<evidence type="ECO:0000259" key="2">
    <source>
        <dbReference type="Pfam" id="PF04235"/>
    </source>
</evidence>
<dbReference type="OrthoDB" id="9807744at2"/>
<feature type="transmembrane region" description="Helical" evidence="1">
    <location>
        <begin position="284"/>
        <end position="305"/>
    </location>
</feature>
<feature type="transmembrane region" description="Helical" evidence="1">
    <location>
        <begin position="204"/>
        <end position="224"/>
    </location>
</feature>
<protein>
    <submittedName>
        <fullName evidence="3">DUF418 domain-containing protein</fullName>
    </submittedName>
</protein>
<accession>A0A371JT97</accession>
<feature type="transmembrane region" description="Helical" evidence="1">
    <location>
        <begin position="12"/>
        <end position="28"/>
    </location>
</feature>
<dbReference type="InterPro" id="IPR052529">
    <property type="entry name" value="Bact_Transport_Assoc"/>
</dbReference>
<feature type="domain" description="DUF418" evidence="2">
    <location>
        <begin position="197"/>
        <end position="356"/>
    </location>
</feature>
<organism evidence="3 4">
    <name type="scientific">Flagellimonas nanhaiensis</name>
    <dbReference type="NCBI Taxonomy" id="2292706"/>
    <lineage>
        <taxon>Bacteria</taxon>
        <taxon>Pseudomonadati</taxon>
        <taxon>Bacteroidota</taxon>
        <taxon>Flavobacteriia</taxon>
        <taxon>Flavobacteriales</taxon>
        <taxon>Flavobacteriaceae</taxon>
        <taxon>Flagellimonas</taxon>
    </lineage>
</organism>
<reference evidence="3 4" key="1">
    <citation type="submission" date="2018-08" db="EMBL/GenBank/DDBJ databases">
        <title>Muricauda nanhaiensis sp. nov., isolated from seawater of the South China Sea.</title>
        <authorList>
            <person name="Dang Y."/>
        </authorList>
    </citation>
    <scope>NUCLEOTIDE SEQUENCE [LARGE SCALE GENOMIC DNA]</scope>
    <source>
        <strain evidence="3 4">SM1704</strain>
    </source>
</reference>
<evidence type="ECO:0000313" key="4">
    <source>
        <dbReference type="Proteomes" id="UP000261828"/>
    </source>
</evidence>
<dbReference type="InterPro" id="IPR007349">
    <property type="entry name" value="DUF418"/>
</dbReference>
<feature type="transmembrane region" description="Helical" evidence="1">
    <location>
        <begin position="252"/>
        <end position="272"/>
    </location>
</feature>
<dbReference type="AlphaFoldDB" id="A0A371JT97"/>
<name>A0A371JT97_9FLAO</name>
<feature type="transmembrane region" description="Helical" evidence="1">
    <location>
        <begin position="82"/>
        <end position="99"/>
    </location>
</feature>
<gene>
    <name evidence="3" type="ORF">DX873_02460</name>
</gene>
<dbReference type="PANTHER" id="PTHR30590:SF3">
    <property type="entry name" value="HYPOTHETICAL MEMBRANE SPANNING PROTEIN"/>
    <property type="match status" value="1"/>
</dbReference>
<keyword evidence="1" id="KW-0472">Membrane</keyword>
<feature type="transmembrane region" description="Helical" evidence="1">
    <location>
        <begin position="317"/>
        <end position="340"/>
    </location>
</feature>
<feature type="transmembrane region" description="Helical" evidence="1">
    <location>
        <begin position="170"/>
        <end position="192"/>
    </location>
</feature>
<proteinExistence type="predicted"/>
<keyword evidence="4" id="KW-1185">Reference proteome</keyword>
<dbReference type="EMBL" id="QTJX01000001">
    <property type="protein sequence ID" value="RDY61053.1"/>
    <property type="molecule type" value="Genomic_DNA"/>
</dbReference>
<dbReference type="PANTHER" id="PTHR30590">
    <property type="entry name" value="INNER MEMBRANE PROTEIN"/>
    <property type="match status" value="1"/>
</dbReference>
<evidence type="ECO:0000313" key="3">
    <source>
        <dbReference type="EMBL" id="RDY61053.1"/>
    </source>
</evidence>
<dbReference type="RefSeq" id="WP_116182936.1">
    <property type="nucleotide sequence ID" value="NZ_QTJX01000001.1"/>
</dbReference>
<keyword evidence="1" id="KW-0812">Transmembrane</keyword>
<feature type="transmembrane region" description="Helical" evidence="1">
    <location>
        <begin position="48"/>
        <end position="67"/>
    </location>
</feature>
<dbReference type="Pfam" id="PF04235">
    <property type="entry name" value="DUF418"/>
    <property type="match status" value="1"/>
</dbReference>
<sequence length="358" mass="40451">MKKRIIGIDVARALAVFGMVIVHFKIVFGDTGNDWLKAFANLFDGKAAATFVVLAGIGLALMTNSALKNGDVQKLRTAKRRIAKRALFLFVVGLSYLWIWPADILHSYAFYMLVTLLLIARKSNEIPIWIVGAILLFPALLLFLNYETGWDFTTLEYVDFWTVKGFTRNLLFNGFNPVVPWVAFMLYGLWYGRKDLNDTAFVKKSFVIGLVSFIVIQLISYTLLQYSSGDEIQYNEDLKAFFGTDPMPPMPIFMLNGIAIATTVISGCILLARKYENNFIIKTLYKTGRLALTFYVAHVVIGIGFMEELGPKELGTYSIVFSVAYALVFSLVCMLFALVWTKYRKAGPLEWVMRKVSD</sequence>